<dbReference type="InterPro" id="IPR007213">
    <property type="entry name" value="Ppm1/Ppm2/Tcmp"/>
</dbReference>
<dbReference type="GO" id="GO:0008168">
    <property type="term" value="F:methyltransferase activity"/>
    <property type="evidence" value="ECO:0007669"/>
    <property type="project" value="UniProtKB-UniRule"/>
</dbReference>
<keyword evidence="3 6" id="KW-0489">Methyltransferase</keyword>
<gene>
    <name evidence="7" type="ORF">SLNWT_4923</name>
</gene>
<dbReference type="SUPFAM" id="SSF53335">
    <property type="entry name" value="S-adenosyl-L-methionine-dependent methyltransferases"/>
    <property type="match status" value="1"/>
</dbReference>
<dbReference type="NCBIfam" id="TIGR00027">
    <property type="entry name" value="mthyl_TIGR00027"/>
    <property type="match status" value="1"/>
</dbReference>
<dbReference type="EMBL" id="CP010519">
    <property type="protein sequence ID" value="AJE85299.1"/>
    <property type="molecule type" value="Genomic_DNA"/>
</dbReference>
<evidence type="ECO:0000256" key="6">
    <source>
        <dbReference type="RuleBase" id="RU362030"/>
    </source>
</evidence>
<protein>
    <recommendedName>
        <fullName evidence="6">S-adenosyl-L-methionine-dependent methyltransferase</fullName>
        <ecNumber evidence="6">2.1.1.-</ecNumber>
    </recommendedName>
</protein>
<accession>A0A0B5EUA1</accession>
<evidence type="ECO:0000256" key="4">
    <source>
        <dbReference type="ARBA" id="ARBA00022679"/>
    </source>
</evidence>
<comment type="similarity">
    <text evidence="2 6">Belongs to the UPF0677 family.</text>
</comment>
<dbReference type="AlphaFoldDB" id="A0A0B5EUA1"/>
<evidence type="ECO:0000256" key="5">
    <source>
        <dbReference type="ARBA" id="ARBA00022691"/>
    </source>
</evidence>
<evidence type="ECO:0000256" key="3">
    <source>
        <dbReference type="ARBA" id="ARBA00022603"/>
    </source>
</evidence>
<name>A0A0B5EUA1_STRA4</name>
<dbReference type="PANTHER" id="PTHR43619:SF2">
    <property type="entry name" value="S-ADENOSYL-L-METHIONINE-DEPENDENT METHYLTRANSFERASES SUPERFAMILY PROTEIN"/>
    <property type="match status" value="1"/>
</dbReference>
<evidence type="ECO:0000313" key="8">
    <source>
        <dbReference type="Proteomes" id="UP000031523"/>
    </source>
</evidence>
<keyword evidence="4" id="KW-0808">Transferase</keyword>
<comment type="function">
    <text evidence="1 6">Exhibits S-adenosyl-L-methionine-dependent methyltransferase activity.</text>
</comment>
<dbReference type="PANTHER" id="PTHR43619">
    <property type="entry name" value="S-ADENOSYL-L-METHIONINE-DEPENDENT METHYLTRANSFERASE YKTD-RELATED"/>
    <property type="match status" value="1"/>
</dbReference>
<dbReference type="Gene3D" id="3.40.50.150">
    <property type="entry name" value="Vaccinia Virus protein VP39"/>
    <property type="match status" value="1"/>
</dbReference>
<sequence>MTAAPPPTRLQSGHASETAHLTARARAADAVIEPDRRLLGDTYAHLFVTVPPPTTSEEALDRLQRLDRAHGGFIAEILLRQRYFEDLVALGVEAGVRQVVLLGAGYDTTALRWTGPETVRFFEVDHPATQTAKLAALTAADLSSPATSVPLDFTAGGSLRTELTAHGFALDEPCIVGWLGVTFFLPPEACRATLADLADTVAPGSLLLFDYMDESVVDGSSRYEGALQMARQVAEQGEPYINGLTPATAAATARDAGFEPVEQLRVAGLVRRYGGTDPYCSDDDFMGLVTARRVGKEASGHGD</sequence>
<evidence type="ECO:0000256" key="2">
    <source>
        <dbReference type="ARBA" id="ARBA00008138"/>
    </source>
</evidence>
<dbReference type="InterPro" id="IPR029063">
    <property type="entry name" value="SAM-dependent_MTases_sf"/>
</dbReference>
<proteinExistence type="inferred from homology"/>
<dbReference type="KEGG" id="sals:SLNWT_4923"/>
<dbReference type="EC" id="2.1.1.-" evidence="6"/>
<organism evidence="7 8">
    <name type="scientific">Streptomyces albus (strain ATCC 21838 / DSM 41398 / FERM P-419 / JCM 4703 / NBRC 107858)</name>
    <dbReference type="NCBI Taxonomy" id="1081613"/>
    <lineage>
        <taxon>Bacteria</taxon>
        <taxon>Bacillati</taxon>
        <taxon>Actinomycetota</taxon>
        <taxon>Actinomycetes</taxon>
        <taxon>Kitasatosporales</taxon>
        <taxon>Streptomycetaceae</taxon>
        <taxon>Streptomyces</taxon>
    </lineage>
</organism>
<evidence type="ECO:0000313" key="7">
    <source>
        <dbReference type="EMBL" id="AJE85299.1"/>
    </source>
</evidence>
<dbReference type="Pfam" id="PF04072">
    <property type="entry name" value="LCM"/>
    <property type="match status" value="1"/>
</dbReference>
<dbReference type="GO" id="GO:0032259">
    <property type="term" value="P:methylation"/>
    <property type="evidence" value="ECO:0007669"/>
    <property type="project" value="UniProtKB-KW"/>
</dbReference>
<dbReference type="InterPro" id="IPR011610">
    <property type="entry name" value="SAM_mthyl_Trfase_ML2640-like"/>
</dbReference>
<keyword evidence="8" id="KW-1185">Reference proteome</keyword>
<evidence type="ECO:0000256" key="1">
    <source>
        <dbReference type="ARBA" id="ARBA00003907"/>
    </source>
</evidence>
<reference evidence="7 8" key="1">
    <citation type="submission" date="2015-01" db="EMBL/GenBank/DDBJ databases">
        <title>Enhanced salinomycin production by adjusting the supply of polyketide extender units in Streptomyce albus DSM 41398.</title>
        <authorList>
            <person name="Lu C."/>
        </authorList>
    </citation>
    <scope>NUCLEOTIDE SEQUENCE [LARGE SCALE GENOMIC DNA]</scope>
    <source>
        <strain evidence="8">ATCC 21838 / DSM 41398 / FERM P-419 / JCM 4703 / NBRC 107858</strain>
    </source>
</reference>
<dbReference type="Proteomes" id="UP000031523">
    <property type="component" value="Chromosome"/>
</dbReference>
<keyword evidence="5 6" id="KW-0949">S-adenosyl-L-methionine</keyword>